<protein>
    <submittedName>
        <fullName evidence="5">Regulatory protein, gntR family</fullName>
    </submittedName>
</protein>
<dbReference type="PANTHER" id="PTHR44846">
    <property type="entry name" value="MANNOSYL-D-GLYCERATE TRANSPORT/METABOLISM SYSTEM REPRESSOR MNGR-RELATED"/>
    <property type="match status" value="1"/>
</dbReference>
<dbReference type="PANTHER" id="PTHR44846:SF17">
    <property type="entry name" value="GNTR-FAMILY TRANSCRIPTIONAL REGULATOR"/>
    <property type="match status" value="1"/>
</dbReference>
<evidence type="ECO:0000256" key="2">
    <source>
        <dbReference type="ARBA" id="ARBA00023125"/>
    </source>
</evidence>
<evidence type="ECO:0000256" key="3">
    <source>
        <dbReference type="ARBA" id="ARBA00023163"/>
    </source>
</evidence>
<dbReference type="GO" id="GO:0003677">
    <property type="term" value="F:DNA binding"/>
    <property type="evidence" value="ECO:0007669"/>
    <property type="project" value="UniProtKB-KW"/>
</dbReference>
<dbReference type="InterPro" id="IPR036390">
    <property type="entry name" value="WH_DNA-bd_sf"/>
</dbReference>
<dbReference type="GO" id="GO:0045892">
    <property type="term" value="P:negative regulation of DNA-templated transcription"/>
    <property type="evidence" value="ECO:0007669"/>
    <property type="project" value="TreeGrafter"/>
</dbReference>
<dbReference type="Pfam" id="PF00392">
    <property type="entry name" value="GntR"/>
    <property type="match status" value="1"/>
</dbReference>
<dbReference type="PROSITE" id="PS50949">
    <property type="entry name" value="HTH_GNTR"/>
    <property type="match status" value="1"/>
</dbReference>
<keyword evidence="1" id="KW-0805">Transcription regulation</keyword>
<dbReference type="AlphaFoldDB" id="A0A1H9I2P8"/>
<sequence length="133" mass="14294">MALDPADPRPAYQQIADDLRRFVATDAVQVGDKLPSLAELQTKYGRAVMTLQKALDVLRAEGLVISRQGEGTIVVKKPEAHTEEPEGGSPHELREILGKISGALDDLSRRVSAVEAEVFGSTSDDPQSASDAR</sequence>
<dbReference type="RefSeq" id="WP_089915639.1">
    <property type="nucleotide sequence ID" value="NZ_FOFV01000004.1"/>
</dbReference>
<dbReference type="Gene3D" id="1.10.10.10">
    <property type="entry name" value="Winged helix-like DNA-binding domain superfamily/Winged helix DNA-binding domain"/>
    <property type="match status" value="1"/>
</dbReference>
<dbReference type="CDD" id="cd07377">
    <property type="entry name" value="WHTH_GntR"/>
    <property type="match status" value="1"/>
</dbReference>
<evidence type="ECO:0000313" key="6">
    <source>
        <dbReference type="Proteomes" id="UP000199503"/>
    </source>
</evidence>
<dbReference type="SUPFAM" id="SSF46785">
    <property type="entry name" value="Winged helix' DNA-binding domain"/>
    <property type="match status" value="1"/>
</dbReference>
<name>A0A1H9I2P8_9PSEU</name>
<evidence type="ECO:0000313" key="5">
    <source>
        <dbReference type="EMBL" id="SEQ68859.1"/>
    </source>
</evidence>
<accession>A0A1H9I2P8</accession>
<evidence type="ECO:0000259" key="4">
    <source>
        <dbReference type="PROSITE" id="PS50949"/>
    </source>
</evidence>
<dbReference type="InterPro" id="IPR000524">
    <property type="entry name" value="Tscrpt_reg_HTH_GntR"/>
</dbReference>
<gene>
    <name evidence="5" type="ORF">SAMN04488000_1046</name>
</gene>
<dbReference type="InterPro" id="IPR050679">
    <property type="entry name" value="Bact_HTH_transcr_reg"/>
</dbReference>
<proteinExistence type="predicted"/>
<dbReference type="Proteomes" id="UP000199503">
    <property type="component" value="Unassembled WGS sequence"/>
</dbReference>
<keyword evidence="6" id="KW-1185">Reference proteome</keyword>
<dbReference type="OrthoDB" id="3358191at2"/>
<keyword evidence="3" id="KW-0804">Transcription</keyword>
<dbReference type="EMBL" id="FOFV01000004">
    <property type="protein sequence ID" value="SEQ68859.1"/>
    <property type="molecule type" value="Genomic_DNA"/>
</dbReference>
<dbReference type="STRING" id="65499.SAMN04488000_1046"/>
<evidence type="ECO:0000256" key="1">
    <source>
        <dbReference type="ARBA" id="ARBA00023015"/>
    </source>
</evidence>
<dbReference type="InterPro" id="IPR036388">
    <property type="entry name" value="WH-like_DNA-bd_sf"/>
</dbReference>
<reference evidence="6" key="1">
    <citation type="submission" date="2016-10" db="EMBL/GenBank/DDBJ databases">
        <authorList>
            <person name="Varghese N."/>
            <person name="Submissions S."/>
        </authorList>
    </citation>
    <scope>NUCLEOTIDE SEQUENCE [LARGE SCALE GENOMIC DNA]</scope>
    <source>
        <strain evidence="6">DSM 44437</strain>
    </source>
</reference>
<dbReference type="GO" id="GO:0003700">
    <property type="term" value="F:DNA-binding transcription factor activity"/>
    <property type="evidence" value="ECO:0007669"/>
    <property type="project" value="InterPro"/>
</dbReference>
<dbReference type="SMART" id="SM00345">
    <property type="entry name" value="HTH_GNTR"/>
    <property type="match status" value="1"/>
</dbReference>
<keyword evidence="2" id="KW-0238">DNA-binding</keyword>
<organism evidence="5 6">
    <name type="scientific">Lentzea albida</name>
    <dbReference type="NCBI Taxonomy" id="65499"/>
    <lineage>
        <taxon>Bacteria</taxon>
        <taxon>Bacillati</taxon>
        <taxon>Actinomycetota</taxon>
        <taxon>Actinomycetes</taxon>
        <taxon>Pseudonocardiales</taxon>
        <taxon>Pseudonocardiaceae</taxon>
        <taxon>Lentzea</taxon>
    </lineage>
</organism>
<feature type="domain" description="HTH gntR-type" evidence="4">
    <location>
        <begin position="9"/>
        <end position="77"/>
    </location>
</feature>